<dbReference type="CDD" id="cd06261">
    <property type="entry name" value="TM_PBP2"/>
    <property type="match status" value="1"/>
</dbReference>
<keyword evidence="3" id="KW-1003">Cell membrane</keyword>
<comment type="subcellular location">
    <subcellularLocation>
        <location evidence="1 7">Cell membrane</location>
        <topology evidence="1 7">Multi-pass membrane protein</topology>
    </subcellularLocation>
</comment>
<dbReference type="Pfam" id="PF12911">
    <property type="entry name" value="OppC_N"/>
    <property type="match status" value="1"/>
</dbReference>
<dbReference type="PROSITE" id="PS50928">
    <property type="entry name" value="ABC_TM1"/>
    <property type="match status" value="1"/>
</dbReference>
<feature type="transmembrane region" description="Helical" evidence="7">
    <location>
        <begin position="48"/>
        <end position="72"/>
    </location>
</feature>
<dbReference type="InterPro" id="IPR000515">
    <property type="entry name" value="MetI-like"/>
</dbReference>
<dbReference type="AlphaFoldDB" id="A0A6J4USR3"/>
<keyword evidence="4 7" id="KW-0812">Transmembrane</keyword>
<dbReference type="InterPro" id="IPR025966">
    <property type="entry name" value="OppC_N"/>
</dbReference>
<dbReference type="PANTHER" id="PTHR43386:SF1">
    <property type="entry name" value="D,D-DIPEPTIDE TRANSPORT SYSTEM PERMEASE PROTEIN DDPC-RELATED"/>
    <property type="match status" value="1"/>
</dbReference>
<evidence type="ECO:0000256" key="5">
    <source>
        <dbReference type="ARBA" id="ARBA00022989"/>
    </source>
</evidence>
<name>A0A6J4USR3_9BACT</name>
<feature type="transmembrane region" description="Helical" evidence="7">
    <location>
        <begin position="150"/>
        <end position="170"/>
    </location>
</feature>
<evidence type="ECO:0000256" key="1">
    <source>
        <dbReference type="ARBA" id="ARBA00004651"/>
    </source>
</evidence>
<feature type="transmembrane region" description="Helical" evidence="7">
    <location>
        <begin position="277"/>
        <end position="300"/>
    </location>
</feature>
<keyword evidence="6 7" id="KW-0472">Membrane</keyword>
<dbReference type="InterPro" id="IPR035906">
    <property type="entry name" value="MetI-like_sf"/>
</dbReference>
<dbReference type="GO" id="GO:0005886">
    <property type="term" value="C:plasma membrane"/>
    <property type="evidence" value="ECO:0007669"/>
    <property type="project" value="UniProtKB-SubCell"/>
</dbReference>
<proteinExistence type="inferred from homology"/>
<accession>A0A6J4USR3</accession>
<keyword evidence="2 7" id="KW-0813">Transport</keyword>
<protein>
    <submittedName>
        <fullName evidence="9">Dipeptide transport system permease protein DppC</fullName>
    </submittedName>
</protein>
<dbReference type="InterPro" id="IPR050366">
    <property type="entry name" value="BP-dependent_transpt_permease"/>
</dbReference>
<dbReference type="Pfam" id="PF00528">
    <property type="entry name" value="BPD_transp_1"/>
    <property type="match status" value="1"/>
</dbReference>
<evidence type="ECO:0000256" key="6">
    <source>
        <dbReference type="ARBA" id="ARBA00023136"/>
    </source>
</evidence>
<dbReference type="PANTHER" id="PTHR43386">
    <property type="entry name" value="OLIGOPEPTIDE TRANSPORT SYSTEM PERMEASE PROTEIN APPC"/>
    <property type="match status" value="1"/>
</dbReference>
<dbReference type="Gene3D" id="1.10.3720.10">
    <property type="entry name" value="MetI-like"/>
    <property type="match status" value="1"/>
</dbReference>
<evidence type="ECO:0000256" key="4">
    <source>
        <dbReference type="ARBA" id="ARBA00022692"/>
    </source>
</evidence>
<dbReference type="EMBL" id="CADCWK010000122">
    <property type="protein sequence ID" value="CAA9555463.1"/>
    <property type="molecule type" value="Genomic_DNA"/>
</dbReference>
<dbReference type="GO" id="GO:0055085">
    <property type="term" value="P:transmembrane transport"/>
    <property type="evidence" value="ECO:0007669"/>
    <property type="project" value="InterPro"/>
</dbReference>
<feature type="domain" description="ABC transmembrane type-1" evidence="8">
    <location>
        <begin position="111"/>
        <end position="300"/>
    </location>
</feature>
<sequence length="313" mass="33632">MTTTTRTGGRPVDAETIDPVAAERGILARQGGKAQSEWRRRWRRFRSYPPAIFALGFVIALVLLAIFAPLIAPYDPYDTSPRLRGDGPSREYLLGNDGTGRDILSRLIYGTRIALAVGLGATAIAVSIGVLVGAASGYFGGKVDLLLSRIVDTLMAFPTIALLLVLSAVLTPSIPLVIAIIGFTVWASYARVVRAEVLSLKERDYVLAARASGATSSRIIVRHIVPNVIGVVIVLASLAIGGVIIYESALSFLGLGVRPPEPSWGRMLADGRDFIRNYPHIMIAPGVFITLTVLAFNLLGEGLRDAFDPRGRR</sequence>
<organism evidence="9">
    <name type="scientific">uncultured Thermomicrobiales bacterium</name>
    <dbReference type="NCBI Taxonomy" id="1645740"/>
    <lineage>
        <taxon>Bacteria</taxon>
        <taxon>Pseudomonadati</taxon>
        <taxon>Thermomicrobiota</taxon>
        <taxon>Thermomicrobia</taxon>
        <taxon>Thermomicrobiales</taxon>
        <taxon>environmental samples</taxon>
    </lineage>
</organism>
<feature type="transmembrane region" description="Helical" evidence="7">
    <location>
        <begin position="113"/>
        <end position="138"/>
    </location>
</feature>
<keyword evidence="5 7" id="KW-1133">Transmembrane helix</keyword>
<gene>
    <name evidence="9" type="ORF">AVDCRST_MAG33-1245</name>
</gene>
<comment type="similarity">
    <text evidence="7">Belongs to the binding-protein-dependent transport system permease family.</text>
</comment>
<feature type="transmembrane region" description="Helical" evidence="7">
    <location>
        <begin position="228"/>
        <end position="257"/>
    </location>
</feature>
<evidence type="ECO:0000256" key="2">
    <source>
        <dbReference type="ARBA" id="ARBA00022448"/>
    </source>
</evidence>
<feature type="transmembrane region" description="Helical" evidence="7">
    <location>
        <begin position="176"/>
        <end position="193"/>
    </location>
</feature>
<evidence type="ECO:0000259" key="8">
    <source>
        <dbReference type="PROSITE" id="PS50928"/>
    </source>
</evidence>
<evidence type="ECO:0000313" key="9">
    <source>
        <dbReference type="EMBL" id="CAA9555463.1"/>
    </source>
</evidence>
<dbReference type="SUPFAM" id="SSF161098">
    <property type="entry name" value="MetI-like"/>
    <property type="match status" value="1"/>
</dbReference>
<reference evidence="9" key="1">
    <citation type="submission" date="2020-02" db="EMBL/GenBank/DDBJ databases">
        <authorList>
            <person name="Meier V. D."/>
        </authorList>
    </citation>
    <scope>NUCLEOTIDE SEQUENCE</scope>
    <source>
        <strain evidence="9">AVDCRST_MAG33</strain>
    </source>
</reference>
<evidence type="ECO:0000256" key="3">
    <source>
        <dbReference type="ARBA" id="ARBA00022475"/>
    </source>
</evidence>
<evidence type="ECO:0000256" key="7">
    <source>
        <dbReference type="RuleBase" id="RU363032"/>
    </source>
</evidence>